<protein>
    <submittedName>
        <fullName evidence="2">Voltage-dependent anion-selective channel</fullName>
    </submittedName>
</protein>
<comment type="similarity">
    <text evidence="1">Belongs to the eukaryotic mitochondrial porin (TC 1.B.8.1) family.</text>
</comment>
<dbReference type="EMBL" id="LHPF02000008">
    <property type="protein sequence ID" value="PSC73090.1"/>
    <property type="molecule type" value="Genomic_DNA"/>
</dbReference>
<name>A0A2P6VG73_9CHLO</name>
<gene>
    <name evidence="2" type="ORF">C2E20_3607</name>
</gene>
<dbReference type="PANTHER" id="PTHR11743">
    <property type="entry name" value="VOLTAGE-DEPENDENT ANION-SELECTIVE CHANNEL"/>
    <property type="match status" value="1"/>
</dbReference>
<evidence type="ECO:0000313" key="2">
    <source>
        <dbReference type="EMBL" id="PSC73090.1"/>
    </source>
</evidence>
<reference evidence="2 3" key="1">
    <citation type="journal article" date="2018" name="Plant J.">
        <title>Genome sequences of Chlorella sorokiniana UTEX 1602 and Micractinium conductrix SAG 241.80: implications to maltose excretion by a green alga.</title>
        <authorList>
            <person name="Arriola M.B."/>
            <person name="Velmurugan N."/>
            <person name="Zhang Y."/>
            <person name="Plunkett M.H."/>
            <person name="Hondzo H."/>
            <person name="Barney B.M."/>
        </authorList>
    </citation>
    <scope>NUCLEOTIDE SEQUENCE [LARGE SCALE GENOMIC DNA]</scope>
    <source>
        <strain evidence="2 3">SAG 241.80</strain>
    </source>
</reference>
<dbReference type="InterPro" id="IPR023614">
    <property type="entry name" value="Porin_dom_sf"/>
</dbReference>
<dbReference type="InterPro" id="IPR001925">
    <property type="entry name" value="Porin_Euk"/>
</dbReference>
<sequence>MPVAAFGTLGNTAKDLLYGSARGGKFVVGEKVLNVTSKTADGVEFNVVATGKEDKLDMQLKAAYAAQNYSLVATMMQSGKLGLASTYKELVPGLNVTVSGTVPDVDSGKVAVVYTAIPHIHATAAATLTAAPKVDVAATTGFGDVTAGGEASYDTAKSAITKWTVGVGYTKADYQAAVTLNDQQNVTALVAHKVTADTTLGAEAVRNLTEGNTTFAVGLTKAQSGGTITKLKLDNSGIISVLYEQEMKARTKLAVSGQFSALDTSKPPKFGFGYNIAY</sequence>
<dbReference type="CDD" id="cd07306">
    <property type="entry name" value="Porin3_VDAC"/>
    <property type="match status" value="1"/>
</dbReference>
<evidence type="ECO:0000313" key="3">
    <source>
        <dbReference type="Proteomes" id="UP000239649"/>
    </source>
</evidence>
<dbReference type="AlphaFoldDB" id="A0A2P6VG73"/>
<dbReference type="InterPro" id="IPR027246">
    <property type="entry name" value="Porin_Euk/Tom40"/>
</dbReference>
<dbReference type="OrthoDB" id="7827681at2759"/>
<dbReference type="PANTHER" id="PTHR11743:SF70">
    <property type="entry name" value="GH26960P-RELATED"/>
    <property type="match status" value="1"/>
</dbReference>
<accession>A0A2P6VG73</accession>
<dbReference type="Pfam" id="PF01459">
    <property type="entry name" value="Porin_3"/>
    <property type="match status" value="1"/>
</dbReference>
<dbReference type="Proteomes" id="UP000239649">
    <property type="component" value="Unassembled WGS sequence"/>
</dbReference>
<evidence type="ECO:0000256" key="1">
    <source>
        <dbReference type="ARBA" id="ARBA00009624"/>
    </source>
</evidence>
<comment type="caution">
    <text evidence="2">The sequence shown here is derived from an EMBL/GenBank/DDBJ whole genome shotgun (WGS) entry which is preliminary data.</text>
</comment>
<dbReference type="STRING" id="554055.A0A2P6VG73"/>
<organism evidence="2 3">
    <name type="scientific">Micractinium conductrix</name>
    <dbReference type="NCBI Taxonomy" id="554055"/>
    <lineage>
        <taxon>Eukaryota</taxon>
        <taxon>Viridiplantae</taxon>
        <taxon>Chlorophyta</taxon>
        <taxon>core chlorophytes</taxon>
        <taxon>Trebouxiophyceae</taxon>
        <taxon>Chlorellales</taxon>
        <taxon>Chlorellaceae</taxon>
        <taxon>Chlorella clade</taxon>
        <taxon>Micractinium</taxon>
    </lineage>
</organism>
<dbReference type="SUPFAM" id="SSF56935">
    <property type="entry name" value="Porins"/>
    <property type="match status" value="1"/>
</dbReference>
<dbReference type="GO" id="GO:0005741">
    <property type="term" value="C:mitochondrial outer membrane"/>
    <property type="evidence" value="ECO:0007669"/>
    <property type="project" value="InterPro"/>
</dbReference>
<dbReference type="GO" id="GO:0008308">
    <property type="term" value="F:voltage-gated monoatomic anion channel activity"/>
    <property type="evidence" value="ECO:0007669"/>
    <property type="project" value="InterPro"/>
</dbReference>
<proteinExistence type="inferred from homology"/>
<dbReference type="Gene3D" id="2.40.160.10">
    <property type="entry name" value="Porin"/>
    <property type="match status" value="1"/>
</dbReference>
<keyword evidence="3" id="KW-1185">Reference proteome</keyword>